<dbReference type="PANTHER" id="PTHR13803:SF4">
    <property type="entry name" value="SECRETORY 24CD, ISOFORM C"/>
    <property type="match status" value="1"/>
</dbReference>
<dbReference type="VEuPathDB" id="TrichDB:TRFO_18490"/>
<dbReference type="Proteomes" id="UP000179807">
    <property type="component" value="Unassembled WGS sequence"/>
</dbReference>
<dbReference type="Pfam" id="PF04811">
    <property type="entry name" value="Sec23_trunk"/>
    <property type="match status" value="1"/>
</dbReference>
<dbReference type="SUPFAM" id="SSF82919">
    <property type="entry name" value="Zn-finger domain of Sec23/24"/>
    <property type="match status" value="1"/>
</dbReference>
<dbReference type="InterPro" id="IPR006896">
    <property type="entry name" value="Sec23/24_trunk_dom"/>
</dbReference>
<dbReference type="EMBL" id="MLAK01000576">
    <property type="protein sequence ID" value="OHT11906.1"/>
    <property type="molecule type" value="Genomic_DNA"/>
</dbReference>
<dbReference type="GO" id="GO:0090110">
    <property type="term" value="P:COPII-coated vesicle cargo loading"/>
    <property type="evidence" value="ECO:0007669"/>
    <property type="project" value="TreeGrafter"/>
</dbReference>
<feature type="domain" description="Sec23/Sec24 trunk" evidence="1">
    <location>
        <begin position="144"/>
        <end position="351"/>
    </location>
</feature>
<evidence type="ECO:0000313" key="3">
    <source>
        <dbReference type="Proteomes" id="UP000179807"/>
    </source>
</evidence>
<evidence type="ECO:0000313" key="2">
    <source>
        <dbReference type="EMBL" id="OHT11906.1"/>
    </source>
</evidence>
<dbReference type="GO" id="GO:0070971">
    <property type="term" value="C:endoplasmic reticulum exit site"/>
    <property type="evidence" value="ECO:0007669"/>
    <property type="project" value="TreeGrafter"/>
</dbReference>
<gene>
    <name evidence="2" type="ORF">TRFO_18490</name>
</gene>
<dbReference type="GeneID" id="94834918"/>
<dbReference type="Gene3D" id="3.40.20.10">
    <property type="entry name" value="Severin"/>
    <property type="match status" value="1"/>
</dbReference>
<dbReference type="PANTHER" id="PTHR13803">
    <property type="entry name" value="SEC24-RELATED PROTEIN"/>
    <property type="match status" value="1"/>
</dbReference>
<protein>
    <recommendedName>
        <fullName evidence="1">Sec23/Sec24 trunk domain-containing protein</fullName>
    </recommendedName>
</protein>
<dbReference type="Gene3D" id="1.20.120.730">
    <property type="entry name" value="Sec23/Sec24 helical domain"/>
    <property type="match status" value="1"/>
</dbReference>
<dbReference type="SUPFAM" id="SSF53300">
    <property type="entry name" value="vWA-like"/>
    <property type="match status" value="1"/>
</dbReference>
<reference evidence="2" key="1">
    <citation type="submission" date="2016-10" db="EMBL/GenBank/DDBJ databases">
        <authorList>
            <person name="Benchimol M."/>
            <person name="Almeida L.G."/>
            <person name="Vasconcelos A.T."/>
            <person name="Perreira-Neves A."/>
            <person name="Rosa I.A."/>
            <person name="Tasca T."/>
            <person name="Bogo M.R."/>
            <person name="de Souza W."/>
        </authorList>
    </citation>
    <scope>NUCLEOTIDE SEQUENCE [LARGE SCALE GENOMIC DNA]</scope>
    <source>
        <strain evidence="2">K</strain>
    </source>
</reference>
<comment type="caution">
    <text evidence="2">The sequence shown here is derived from an EMBL/GenBank/DDBJ whole genome shotgun (WGS) entry which is preliminary data.</text>
</comment>
<dbReference type="Gene3D" id="3.40.50.410">
    <property type="entry name" value="von Willebrand factor, type A domain"/>
    <property type="match status" value="1"/>
</dbReference>
<dbReference type="OrthoDB" id="49016at2759"/>
<sequence>MCSKQDCVFPWGNKNMIKDFDPDHFQDPSNFFRPFFKICPSNKLLNNKIDPSMNFINSSSVSVFPAAETSLPTIEYENTVFCSGCDSVVSNKCEINENQKQWKCHFCGKINDIQCEIDEFKKKPEFNYPFYEIIVPKGQFLSKPQRQFFIIDVSFPAVAKGYTYEFINAILDAINIMPSYYEIGICTMSNKVHVYNMRTGELEEFFEKDLQESYPSGEYLNRIENCKPLIFSMLDKISQIIPDESINGHCICTALNIVNSVLNNEGIVNIFCVGLPTFGDYPLSDRRLPESDSTLLNIPSTEVGTFYKDGKTLFYQLVIHLFVGGDSLYCDVATMGKLINYGEVKYYGRLTEETKRQIRFDVKNILNRPFLWHTNFNIHASEGTLISDEEDNIFFAAIKPQFFYVFEFFNEASLETINFQFTLDYQVGIDTKVIRVLNYTLPVTNDYHLLFKSIDEPCSFSYYLSSVVNTYFSRGSKISMQLLFDRIIMLRKIITPSFLHILYPIFSQKIFAESPKSEIDKKAAFLYSIFFGSRLNMILSLYPRLICIDTGFKTLPLTKKSLKNGSIFAIHKPNQFFIMVRKNITKISLNSYFGVTDIKKLTFAIPKLETKENKEIWELYKKTAEMNQGPLLFELFVEGSRNDITDDLYVEDMHSTVTNAPCDVWIDEVLYRMSIRHCI</sequence>
<dbReference type="GO" id="GO:0006886">
    <property type="term" value="P:intracellular protein transport"/>
    <property type="evidence" value="ECO:0007669"/>
    <property type="project" value="InterPro"/>
</dbReference>
<dbReference type="GO" id="GO:0030127">
    <property type="term" value="C:COPII vesicle coat"/>
    <property type="evidence" value="ECO:0007669"/>
    <property type="project" value="InterPro"/>
</dbReference>
<dbReference type="InterPro" id="IPR036174">
    <property type="entry name" value="Znf_Sec23_Sec24_sf"/>
</dbReference>
<dbReference type="InterPro" id="IPR036465">
    <property type="entry name" value="vWFA_dom_sf"/>
</dbReference>
<organism evidence="2 3">
    <name type="scientific">Tritrichomonas foetus</name>
    <dbReference type="NCBI Taxonomy" id="1144522"/>
    <lineage>
        <taxon>Eukaryota</taxon>
        <taxon>Metamonada</taxon>
        <taxon>Parabasalia</taxon>
        <taxon>Tritrichomonadida</taxon>
        <taxon>Tritrichomonadidae</taxon>
        <taxon>Tritrichomonas</taxon>
    </lineage>
</organism>
<accession>A0A1J4KL95</accession>
<evidence type="ECO:0000259" key="1">
    <source>
        <dbReference type="Pfam" id="PF04811"/>
    </source>
</evidence>
<name>A0A1J4KL95_9EUKA</name>
<dbReference type="Gene3D" id="2.60.40.1670">
    <property type="entry name" value="beta-sandwich domain of Sec23/24"/>
    <property type="match status" value="1"/>
</dbReference>
<dbReference type="InterPro" id="IPR050550">
    <property type="entry name" value="SEC23_SEC24_subfamily"/>
</dbReference>
<dbReference type="GO" id="GO:0008270">
    <property type="term" value="F:zinc ion binding"/>
    <property type="evidence" value="ECO:0007669"/>
    <property type="project" value="InterPro"/>
</dbReference>
<dbReference type="Gene3D" id="2.30.30.380">
    <property type="entry name" value="Zn-finger domain of Sec23/24"/>
    <property type="match status" value="1"/>
</dbReference>
<keyword evidence="3" id="KW-1185">Reference proteome</keyword>
<proteinExistence type="predicted"/>
<dbReference type="GO" id="GO:0000149">
    <property type="term" value="F:SNARE binding"/>
    <property type="evidence" value="ECO:0007669"/>
    <property type="project" value="TreeGrafter"/>
</dbReference>
<dbReference type="InterPro" id="IPR029006">
    <property type="entry name" value="ADF-H/Gelsolin-like_dom_sf"/>
</dbReference>
<dbReference type="RefSeq" id="XP_068365042.1">
    <property type="nucleotide sequence ID" value="XM_068500214.1"/>
</dbReference>
<dbReference type="AlphaFoldDB" id="A0A1J4KL95"/>